<sequence>MDGASSTKQFLVDTKEVPNLLHCPASRFVSIGASQYLETACSRGGSSHLDGRHLCQFATILARNVLELLPGIEYWLVAEALHTIEIASTPACI</sequence>
<dbReference type="EMBL" id="KI677752">
    <property type="protein sequence ID" value="ETM01308.1"/>
    <property type="molecule type" value="Genomic_DNA"/>
</dbReference>
<protein>
    <submittedName>
        <fullName evidence="1">Uncharacterized protein</fullName>
    </submittedName>
</protein>
<gene>
    <name evidence="1" type="ORF">L917_02089</name>
</gene>
<dbReference type="Proteomes" id="UP000054423">
    <property type="component" value="Unassembled WGS sequence"/>
</dbReference>
<proteinExistence type="predicted"/>
<dbReference type="AlphaFoldDB" id="W2LV26"/>
<accession>W2LV26</accession>
<reference evidence="1" key="1">
    <citation type="submission" date="2013-11" db="EMBL/GenBank/DDBJ databases">
        <title>The Genome Sequence of Phytophthora parasitica CHvinca01.</title>
        <authorList>
            <consortium name="The Broad Institute Genomics Platform"/>
            <person name="Russ C."/>
            <person name="Tyler B."/>
            <person name="Panabieres F."/>
            <person name="Shan W."/>
            <person name="Tripathy S."/>
            <person name="Grunwald N."/>
            <person name="Machado M."/>
            <person name="Johnson C.S."/>
            <person name="Arredondo F."/>
            <person name="Hong C."/>
            <person name="Coffey M."/>
            <person name="Young S.K."/>
            <person name="Zeng Q."/>
            <person name="Gargeya S."/>
            <person name="Fitzgerald M."/>
            <person name="Abouelleil A."/>
            <person name="Alvarado L."/>
            <person name="Chapman S.B."/>
            <person name="Gainer-Dewar J."/>
            <person name="Goldberg J."/>
            <person name="Griggs A."/>
            <person name="Gujja S."/>
            <person name="Hansen M."/>
            <person name="Howarth C."/>
            <person name="Imamovic A."/>
            <person name="Ireland A."/>
            <person name="Larimer J."/>
            <person name="McCowan C."/>
            <person name="Murphy C."/>
            <person name="Pearson M."/>
            <person name="Poon T.W."/>
            <person name="Priest M."/>
            <person name="Roberts A."/>
            <person name="Saif S."/>
            <person name="Shea T."/>
            <person name="Sykes S."/>
            <person name="Wortman J."/>
            <person name="Nusbaum C."/>
            <person name="Birren B."/>
        </authorList>
    </citation>
    <scope>NUCLEOTIDE SEQUENCE [LARGE SCALE GENOMIC DNA]</scope>
    <source>
        <strain evidence="1">CHvinca01</strain>
    </source>
</reference>
<name>W2LV26_PHYNI</name>
<evidence type="ECO:0000313" key="1">
    <source>
        <dbReference type="EMBL" id="ETM01308.1"/>
    </source>
</evidence>
<organism evidence="1">
    <name type="scientific">Phytophthora nicotianae</name>
    <name type="common">Potato buckeye rot agent</name>
    <name type="synonym">Phytophthora parasitica</name>
    <dbReference type="NCBI Taxonomy" id="4792"/>
    <lineage>
        <taxon>Eukaryota</taxon>
        <taxon>Sar</taxon>
        <taxon>Stramenopiles</taxon>
        <taxon>Oomycota</taxon>
        <taxon>Peronosporomycetes</taxon>
        <taxon>Peronosporales</taxon>
        <taxon>Peronosporaceae</taxon>
        <taxon>Phytophthora</taxon>
    </lineage>
</organism>